<dbReference type="EMBL" id="CAACVG010013774">
    <property type="protein sequence ID" value="VEN62343.1"/>
    <property type="molecule type" value="Genomic_DNA"/>
</dbReference>
<evidence type="ECO:0000313" key="3">
    <source>
        <dbReference type="EMBL" id="VEN52598.1"/>
    </source>
</evidence>
<organism evidence="3 6">
    <name type="scientific">Callosobruchus maculatus</name>
    <name type="common">Southern cowpea weevil</name>
    <name type="synonym">Pulse bruchid</name>
    <dbReference type="NCBI Taxonomy" id="64391"/>
    <lineage>
        <taxon>Eukaryota</taxon>
        <taxon>Metazoa</taxon>
        <taxon>Ecdysozoa</taxon>
        <taxon>Arthropoda</taxon>
        <taxon>Hexapoda</taxon>
        <taxon>Insecta</taxon>
        <taxon>Pterygota</taxon>
        <taxon>Neoptera</taxon>
        <taxon>Endopterygota</taxon>
        <taxon>Coleoptera</taxon>
        <taxon>Polyphaga</taxon>
        <taxon>Cucujiformia</taxon>
        <taxon>Chrysomeloidea</taxon>
        <taxon>Chrysomelidae</taxon>
        <taxon>Bruchinae</taxon>
        <taxon>Bruchini</taxon>
        <taxon>Callosobruchus</taxon>
    </lineage>
</organism>
<accession>A0A653CZ94</accession>
<dbReference type="AlphaFoldDB" id="A0A653CZ94"/>
<evidence type="ECO:0000313" key="2">
    <source>
        <dbReference type="EMBL" id="VEN46743.1"/>
    </source>
</evidence>
<keyword evidence="6" id="KW-1185">Reference proteome</keyword>
<feature type="compositionally biased region" description="Polar residues" evidence="1">
    <location>
        <begin position="1"/>
        <end position="20"/>
    </location>
</feature>
<gene>
    <name evidence="3" type="ORF">CALMAC_LOCUS12664</name>
    <name evidence="4" type="ORF">CALMAC_LOCUS19475</name>
    <name evidence="5" type="ORF">CALMAC_LOCUS21036</name>
    <name evidence="2" type="ORF">CALMAC_LOCUS8740</name>
</gene>
<protein>
    <submittedName>
        <fullName evidence="3">Uncharacterized protein</fullName>
    </submittedName>
</protein>
<dbReference type="OrthoDB" id="8190203at2759"/>
<dbReference type="EMBL" id="CAACVG010009217">
    <property type="protein sequence ID" value="VEN52598.1"/>
    <property type="molecule type" value="Genomic_DNA"/>
</dbReference>
<dbReference type="EMBL" id="CAACVG010015522">
    <property type="protein sequence ID" value="VEN64540.1"/>
    <property type="molecule type" value="Genomic_DNA"/>
</dbReference>
<feature type="non-terminal residue" evidence="3">
    <location>
        <position position="98"/>
    </location>
</feature>
<evidence type="ECO:0000256" key="1">
    <source>
        <dbReference type="SAM" id="MobiDB-lite"/>
    </source>
</evidence>
<evidence type="ECO:0000313" key="6">
    <source>
        <dbReference type="Proteomes" id="UP000410492"/>
    </source>
</evidence>
<evidence type="ECO:0000313" key="5">
    <source>
        <dbReference type="EMBL" id="VEN64540.1"/>
    </source>
</evidence>
<name>A0A653CZ94_CALMS</name>
<feature type="region of interest" description="Disordered" evidence="1">
    <location>
        <begin position="1"/>
        <end position="22"/>
    </location>
</feature>
<reference evidence="3 6" key="1">
    <citation type="submission" date="2019-01" db="EMBL/GenBank/DDBJ databases">
        <authorList>
            <person name="Sayadi A."/>
        </authorList>
    </citation>
    <scope>NUCLEOTIDE SEQUENCE [LARGE SCALE GENOMIC DNA]</scope>
</reference>
<evidence type="ECO:0000313" key="4">
    <source>
        <dbReference type="EMBL" id="VEN62343.1"/>
    </source>
</evidence>
<dbReference type="EMBL" id="CAACVG010007726">
    <property type="protein sequence ID" value="VEN46743.1"/>
    <property type="molecule type" value="Genomic_DNA"/>
</dbReference>
<sequence length="98" mass="11364">MSPNHRTCQSTQTPSVLTTKSPRKGYLRKSLKLLRKKCDKLSRKCLKYETDKSIVLLDNLTFEQYKQLTHKFCPSSKVATCINSVLTQMNKKGHGRRY</sequence>
<proteinExistence type="predicted"/>
<dbReference type="Proteomes" id="UP000410492">
    <property type="component" value="Unassembled WGS sequence"/>
</dbReference>